<gene>
    <name evidence="1" type="ORF">Lmac_1520</name>
</gene>
<protein>
    <recommendedName>
        <fullName evidence="3">Alpha/beta hydrolase family protein</fullName>
    </recommendedName>
</protein>
<evidence type="ECO:0000313" key="2">
    <source>
        <dbReference type="Proteomes" id="UP000054908"/>
    </source>
</evidence>
<dbReference type="EMBL" id="LNYL01000041">
    <property type="protein sequence ID" value="KTD26152.1"/>
    <property type="molecule type" value="Genomic_DNA"/>
</dbReference>
<reference evidence="1 2" key="1">
    <citation type="submission" date="2015-11" db="EMBL/GenBank/DDBJ databases">
        <title>Genomic analysis of 38 Legionella species identifies large and diverse effector repertoires.</title>
        <authorList>
            <person name="Burstein D."/>
            <person name="Amaro F."/>
            <person name="Zusman T."/>
            <person name="Lifshitz Z."/>
            <person name="Cohen O."/>
            <person name="Gilbert J.A."/>
            <person name="Pupko T."/>
            <person name="Shuman H.A."/>
            <person name="Segal G."/>
        </authorList>
    </citation>
    <scope>NUCLEOTIDE SEQUENCE [LARGE SCALE GENOMIC DNA]</scope>
    <source>
        <strain evidence="1 2">PX-1-G2-E2</strain>
    </source>
</reference>
<keyword evidence="2" id="KW-1185">Reference proteome</keyword>
<dbReference type="SUPFAM" id="SSF53474">
    <property type="entry name" value="alpha/beta-Hydrolases"/>
    <property type="match status" value="1"/>
</dbReference>
<dbReference type="AlphaFoldDB" id="A0A0W0W1D4"/>
<name>A0A0W0W1D4_9GAMM</name>
<dbReference type="PATRIC" id="fig|466.6.peg.1602"/>
<proteinExistence type="predicted"/>
<comment type="caution">
    <text evidence="1">The sequence shown here is derived from an EMBL/GenBank/DDBJ whole genome shotgun (WGS) entry which is preliminary data.</text>
</comment>
<dbReference type="RefSeq" id="WP_058452292.1">
    <property type="nucleotide sequence ID" value="NZ_CAAAIB010000011.1"/>
</dbReference>
<dbReference type="Gene3D" id="3.40.50.1820">
    <property type="entry name" value="alpha/beta hydrolase"/>
    <property type="match status" value="1"/>
</dbReference>
<sequence length="380" mass="42354">MNGIARIFLLIFFSASISVANAALYPGEILMEAAGAETLVYFSKGAPSKPLVIFVPGDSHLARIAYGYPGGKKQDFLSYWLNKKGYSFLGISYPLENPVYSKVYPHFSITDWGEQIAEIARKIIDENKLSNKIILLGWSMGGSTEQTVSAAAKKQGLNVELFIGLAAVPPLPYVMQSGPYETKTMRSNHLVDRTVLYPMFTQMLDEQNRYNNHVIIPQSVYLSQFVGHIPVAIAAEGYIHQNGQLIKNVQQTLNDGGVFNFATTPWIGLIEDDAPATAKISLIDPSAWDFLRSEMIYNRYLKGNDLNKLTAEQWSKLAHLIDETPDYLKLSVHGNHFFFVGEKGASASANQIEELESRVKSINEQLQKIVPEHFVTKITN</sequence>
<dbReference type="STRING" id="466.Lmac_1520"/>
<dbReference type="OrthoDB" id="9157427at2"/>
<organism evidence="1 2">
    <name type="scientific">Legionella maceachernii</name>
    <dbReference type="NCBI Taxonomy" id="466"/>
    <lineage>
        <taxon>Bacteria</taxon>
        <taxon>Pseudomonadati</taxon>
        <taxon>Pseudomonadota</taxon>
        <taxon>Gammaproteobacteria</taxon>
        <taxon>Legionellales</taxon>
        <taxon>Legionellaceae</taxon>
        <taxon>Legionella</taxon>
    </lineage>
</organism>
<accession>A0A0W0W1D4</accession>
<dbReference type="InterPro" id="IPR029058">
    <property type="entry name" value="AB_hydrolase_fold"/>
</dbReference>
<evidence type="ECO:0008006" key="3">
    <source>
        <dbReference type="Google" id="ProtNLM"/>
    </source>
</evidence>
<evidence type="ECO:0000313" key="1">
    <source>
        <dbReference type="EMBL" id="KTD26152.1"/>
    </source>
</evidence>
<dbReference type="Proteomes" id="UP000054908">
    <property type="component" value="Unassembled WGS sequence"/>
</dbReference>